<dbReference type="InterPro" id="IPR000073">
    <property type="entry name" value="AB_hydrolase_1"/>
</dbReference>
<organism evidence="2 3">
    <name type="scientific">Pseudoduganella lurida</name>
    <dbReference type="NCBI Taxonomy" id="1036180"/>
    <lineage>
        <taxon>Bacteria</taxon>
        <taxon>Pseudomonadati</taxon>
        <taxon>Pseudomonadota</taxon>
        <taxon>Betaproteobacteria</taxon>
        <taxon>Burkholderiales</taxon>
        <taxon>Oxalobacteraceae</taxon>
        <taxon>Telluria group</taxon>
        <taxon>Pseudoduganella</taxon>
    </lineage>
</organism>
<dbReference type="AlphaFoldDB" id="A0A562RL49"/>
<dbReference type="Proteomes" id="UP000318431">
    <property type="component" value="Unassembled WGS sequence"/>
</dbReference>
<protein>
    <submittedName>
        <fullName evidence="2">Pimeloyl-ACP methyl ester carboxylesterase</fullName>
    </submittedName>
</protein>
<evidence type="ECO:0000313" key="2">
    <source>
        <dbReference type="EMBL" id="TWI69777.1"/>
    </source>
</evidence>
<dbReference type="PANTHER" id="PTHR43433">
    <property type="entry name" value="HYDROLASE, ALPHA/BETA FOLD FAMILY PROTEIN"/>
    <property type="match status" value="1"/>
</dbReference>
<dbReference type="PANTHER" id="PTHR43433:SF5">
    <property type="entry name" value="AB HYDROLASE-1 DOMAIN-CONTAINING PROTEIN"/>
    <property type="match status" value="1"/>
</dbReference>
<proteinExistence type="predicted"/>
<gene>
    <name evidence="2" type="ORF">IP91_00850</name>
</gene>
<keyword evidence="3" id="KW-1185">Reference proteome</keyword>
<accession>A0A562RL49</accession>
<evidence type="ECO:0000313" key="3">
    <source>
        <dbReference type="Proteomes" id="UP000318431"/>
    </source>
</evidence>
<dbReference type="InterPro" id="IPR050471">
    <property type="entry name" value="AB_hydrolase"/>
</dbReference>
<dbReference type="Gene3D" id="3.40.50.1820">
    <property type="entry name" value="alpha/beta hydrolase"/>
    <property type="match status" value="1"/>
</dbReference>
<sequence>MNPAMKSSDLSTDAALRIDLIPGTMCDDRLWHKLLPLLPATITPAFVPLYKGRTRAQMAALVAAHSAPAAHLVGFSMGAYLALEHALAHPDRVRSLVLIATSGRGLRPEEKERRQRTMAALEKHAFAGMPMNQLRSFVHPAHLDDASIAGTIQQMALDLGKATMLAQFVASMDRPDLMARLTELRCPVLVVGAEDDQMVGAAELRAMAPLVPRGSLAILDGSGHMIPLEVPQPLATALVTFYGAFSH</sequence>
<comment type="caution">
    <text evidence="2">The sequence shown here is derived from an EMBL/GenBank/DDBJ whole genome shotgun (WGS) entry which is preliminary data.</text>
</comment>
<dbReference type="SUPFAM" id="SSF53474">
    <property type="entry name" value="alpha/beta-Hydrolases"/>
    <property type="match status" value="1"/>
</dbReference>
<dbReference type="PRINTS" id="PR00111">
    <property type="entry name" value="ABHYDROLASE"/>
</dbReference>
<dbReference type="InterPro" id="IPR029058">
    <property type="entry name" value="AB_hydrolase_fold"/>
</dbReference>
<dbReference type="EMBL" id="VLLB01000001">
    <property type="protein sequence ID" value="TWI69777.1"/>
    <property type="molecule type" value="Genomic_DNA"/>
</dbReference>
<reference evidence="2 3" key="1">
    <citation type="journal article" date="2015" name="Stand. Genomic Sci.">
        <title>Genomic Encyclopedia of Bacterial and Archaeal Type Strains, Phase III: the genomes of soil and plant-associated and newly described type strains.</title>
        <authorList>
            <person name="Whitman W.B."/>
            <person name="Woyke T."/>
            <person name="Klenk H.P."/>
            <person name="Zhou Y."/>
            <person name="Lilburn T.G."/>
            <person name="Beck B.J."/>
            <person name="De Vos P."/>
            <person name="Vandamme P."/>
            <person name="Eisen J.A."/>
            <person name="Garrity G."/>
            <person name="Hugenholtz P."/>
            <person name="Kyrpides N.C."/>
        </authorList>
    </citation>
    <scope>NUCLEOTIDE SEQUENCE [LARGE SCALE GENOMIC DNA]</scope>
    <source>
        <strain evidence="2 3">CGMCC 1.10822</strain>
    </source>
</reference>
<dbReference type="GO" id="GO:0046503">
    <property type="term" value="P:glycerolipid catabolic process"/>
    <property type="evidence" value="ECO:0007669"/>
    <property type="project" value="TreeGrafter"/>
</dbReference>
<name>A0A562RL49_9BURK</name>
<evidence type="ECO:0000259" key="1">
    <source>
        <dbReference type="Pfam" id="PF00561"/>
    </source>
</evidence>
<dbReference type="Pfam" id="PF00561">
    <property type="entry name" value="Abhydrolase_1"/>
    <property type="match status" value="1"/>
</dbReference>
<feature type="domain" description="AB hydrolase-1" evidence="1">
    <location>
        <begin position="54"/>
        <end position="229"/>
    </location>
</feature>
<dbReference type="GO" id="GO:0004806">
    <property type="term" value="F:triacylglycerol lipase activity"/>
    <property type="evidence" value="ECO:0007669"/>
    <property type="project" value="TreeGrafter"/>
</dbReference>